<sequence>KRKNGAENGEEKTEEDQDFATAVLRAKRASAVAQRPSQYCQLLVELPPTSNSCERLFSKAKLVLSPQRASLLPVNFEMLMFLRANRSYWDVTTVQEVFQQM</sequence>
<dbReference type="PANTHER" id="PTHR40866:SF1">
    <property type="entry name" value="BED-TYPE DOMAIN-CONTAINING PROTEIN"/>
    <property type="match status" value="1"/>
</dbReference>
<feature type="non-terminal residue" evidence="2">
    <location>
        <position position="1"/>
    </location>
</feature>
<dbReference type="GO" id="GO:0046983">
    <property type="term" value="F:protein dimerization activity"/>
    <property type="evidence" value="ECO:0007669"/>
    <property type="project" value="InterPro"/>
</dbReference>
<protein>
    <recommendedName>
        <fullName evidence="1">HAT C-terminal dimerisation domain-containing protein</fullName>
    </recommendedName>
</protein>
<dbReference type="EMBL" id="KI696021">
    <property type="protein sequence ID" value="ETM33547.1"/>
    <property type="molecule type" value="Genomic_DNA"/>
</dbReference>
<proteinExistence type="predicted"/>
<dbReference type="InterPro" id="IPR012337">
    <property type="entry name" value="RNaseH-like_sf"/>
</dbReference>
<evidence type="ECO:0000313" key="2">
    <source>
        <dbReference type="EMBL" id="ETM33547.1"/>
    </source>
</evidence>
<feature type="domain" description="HAT C-terminal dimerisation" evidence="1">
    <location>
        <begin position="46"/>
        <end position="85"/>
    </location>
</feature>
<dbReference type="SUPFAM" id="SSF53098">
    <property type="entry name" value="Ribonuclease H-like"/>
    <property type="match status" value="1"/>
</dbReference>
<organism evidence="2">
    <name type="scientific">Phytophthora nicotianae</name>
    <name type="common">Potato buckeye rot agent</name>
    <name type="synonym">Phytophthora parasitica</name>
    <dbReference type="NCBI Taxonomy" id="4792"/>
    <lineage>
        <taxon>Eukaryota</taxon>
        <taxon>Sar</taxon>
        <taxon>Stramenopiles</taxon>
        <taxon>Oomycota</taxon>
        <taxon>Peronosporomycetes</taxon>
        <taxon>Peronosporales</taxon>
        <taxon>Peronosporaceae</taxon>
        <taxon>Phytophthora</taxon>
    </lineage>
</organism>
<reference evidence="2" key="1">
    <citation type="submission" date="2013-11" db="EMBL/GenBank/DDBJ databases">
        <title>The Genome Sequence of Phytophthora parasitica IAC_01/95.</title>
        <authorList>
            <consortium name="The Broad Institute Genomics Platform"/>
            <person name="Russ C."/>
            <person name="Tyler B."/>
            <person name="Panabieres F."/>
            <person name="Shan W."/>
            <person name="Tripathy S."/>
            <person name="Grunwald N."/>
            <person name="Machado M."/>
            <person name="Johnson C.S."/>
            <person name="Arredondo F."/>
            <person name="Hong C."/>
            <person name="Coffey M."/>
            <person name="Young S.K."/>
            <person name="Zeng Q."/>
            <person name="Gargeya S."/>
            <person name="Fitzgerald M."/>
            <person name="Abouelleil A."/>
            <person name="Alvarado L."/>
            <person name="Chapman S.B."/>
            <person name="Gainer-Dewar J."/>
            <person name="Goldberg J."/>
            <person name="Griggs A."/>
            <person name="Gujja S."/>
            <person name="Hansen M."/>
            <person name="Howarth C."/>
            <person name="Imamovic A."/>
            <person name="Ireland A."/>
            <person name="Larimer J."/>
            <person name="McCowan C."/>
            <person name="Murphy C."/>
            <person name="Pearson M."/>
            <person name="Poon T.W."/>
            <person name="Priest M."/>
            <person name="Roberts A."/>
            <person name="Saif S."/>
            <person name="Shea T."/>
            <person name="Sykes S."/>
            <person name="Wortman J."/>
            <person name="Nusbaum C."/>
            <person name="Birren B."/>
        </authorList>
    </citation>
    <scope>NUCLEOTIDE SEQUENCE [LARGE SCALE GENOMIC DNA]</scope>
    <source>
        <strain evidence="2">IAC_01/95</strain>
    </source>
</reference>
<dbReference type="Proteomes" id="UP000054532">
    <property type="component" value="Unassembled WGS sequence"/>
</dbReference>
<gene>
    <name evidence="2" type="ORF">L914_19236</name>
</gene>
<name>W2MB04_PHYNI</name>
<accession>W2MB04</accession>
<dbReference type="InterPro" id="IPR008906">
    <property type="entry name" value="HATC_C_dom"/>
</dbReference>
<dbReference type="PANTHER" id="PTHR40866">
    <property type="entry name" value="BED-TYPE DOMAIN-CONTAINING PROTEIN"/>
    <property type="match status" value="1"/>
</dbReference>
<dbReference type="AlphaFoldDB" id="W2MB04"/>
<dbReference type="Pfam" id="PF05699">
    <property type="entry name" value="Dimer_Tnp_hAT"/>
    <property type="match status" value="1"/>
</dbReference>
<dbReference type="VEuPathDB" id="FungiDB:PPTG_05418"/>
<evidence type="ECO:0000259" key="1">
    <source>
        <dbReference type="Pfam" id="PF05699"/>
    </source>
</evidence>